<dbReference type="InterPro" id="IPR051610">
    <property type="entry name" value="GPI/OXD"/>
</dbReference>
<reference evidence="4" key="1">
    <citation type="submission" date="2017-09" db="EMBL/GenBank/DDBJ databases">
        <authorList>
            <person name="Varghese N."/>
            <person name="Submissions S."/>
        </authorList>
    </citation>
    <scope>NUCLEOTIDE SEQUENCE [LARGE SCALE GENOMIC DNA]</scope>
    <source>
        <strain evidence="4">DSM 29961</strain>
    </source>
</reference>
<dbReference type="GO" id="GO:0046872">
    <property type="term" value="F:metal ion binding"/>
    <property type="evidence" value="ECO:0007669"/>
    <property type="project" value="UniProtKB-KW"/>
</dbReference>
<keyword evidence="1" id="KW-0479">Metal-binding</keyword>
<dbReference type="OrthoDB" id="948253at2"/>
<evidence type="ECO:0000313" key="3">
    <source>
        <dbReference type="EMBL" id="SOD87990.1"/>
    </source>
</evidence>
<dbReference type="Gene3D" id="2.60.120.10">
    <property type="entry name" value="Jelly Rolls"/>
    <property type="match status" value="1"/>
</dbReference>
<name>A0A286FXL2_9BACT</name>
<organism evidence="3 4">
    <name type="scientific">Spirosoma fluviale</name>
    <dbReference type="NCBI Taxonomy" id="1597977"/>
    <lineage>
        <taxon>Bacteria</taxon>
        <taxon>Pseudomonadati</taxon>
        <taxon>Bacteroidota</taxon>
        <taxon>Cytophagia</taxon>
        <taxon>Cytophagales</taxon>
        <taxon>Cytophagaceae</taxon>
        <taxon>Spirosoma</taxon>
    </lineage>
</organism>
<dbReference type="PANTHER" id="PTHR35848">
    <property type="entry name" value="OXALATE-BINDING PROTEIN"/>
    <property type="match status" value="1"/>
</dbReference>
<protein>
    <submittedName>
        <fullName evidence="3">(S)-ureidoglycine aminohydrolase</fullName>
    </submittedName>
</protein>
<dbReference type="PANTHER" id="PTHR35848:SF6">
    <property type="entry name" value="CUPIN TYPE-2 DOMAIN-CONTAINING PROTEIN"/>
    <property type="match status" value="1"/>
</dbReference>
<dbReference type="InterPro" id="IPR011051">
    <property type="entry name" value="RmlC_Cupin_sf"/>
</dbReference>
<evidence type="ECO:0000256" key="1">
    <source>
        <dbReference type="ARBA" id="ARBA00022723"/>
    </source>
</evidence>
<dbReference type="InterPro" id="IPR013096">
    <property type="entry name" value="Cupin_2"/>
</dbReference>
<feature type="domain" description="Cupin type-2" evidence="2">
    <location>
        <begin position="184"/>
        <end position="251"/>
    </location>
</feature>
<proteinExistence type="predicted"/>
<evidence type="ECO:0000313" key="4">
    <source>
        <dbReference type="Proteomes" id="UP000219452"/>
    </source>
</evidence>
<keyword evidence="4" id="KW-1185">Reference proteome</keyword>
<evidence type="ECO:0000259" key="2">
    <source>
        <dbReference type="Pfam" id="PF07883"/>
    </source>
</evidence>
<sequence>MKPFLLLWIIVLAPGLAFPQVILSNVYSFSHSSTPPQTGYEERTLAEGNTRDFSHFIIQAITLEANRPAQPIQQLDEEAILLVKSGELTLTLEKKRKTLLPGSVSMIMPGDEYQIANKAAQPLTYYQIRYTSNEMPDLDLYRLLGESLWVDWQETAATTDQRGSSRSVSPYPTIMSSRVAIEMTTLNAGRAEQPVHTHRAAELLLILDHPVQVRMDGTSKEARAGDLIFIESEVAHGISPLHGEDCTYVSVQF</sequence>
<dbReference type="Pfam" id="PF07883">
    <property type="entry name" value="Cupin_2"/>
    <property type="match status" value="1"/>
</dbReference>
<dbReference type="AlphaFoldDB" id="A0A286FXL2"/>
<dbReference type="Proteomes" id="UP000219452">
    <property type="component" value="Unassembled WGS sequence"/>
</dbReference>
<dbReference type="CDD" id="cd02208">
    <property type="entry name" value="cupin_RmlC-like"/>
    <property type="match status" value="1"/>
</dbReference>
<dbReference type="RefSeq" id="WP_097126106.1">
    <property type="nucleotide sequence ID" value="NZ_OCNH01000002.1"/>
</dbReference>
<dbReference type="InterPro" id="IPR014710">
    <property type="entry name" value="RmlC-like_jellyroll"/>
</dbReference>
<dbReference type="SUPFAM" id="SSF51182">
    <property type="entry name" value="RmlC-like cupins"/>
    <property type="match status" value="1"/>
</dbReference>
<keyword evidence="3" id="KW-0378">Hydrolase</keyword>
<dbReference type="GO" id="GO:0016787">
    <property type="term" value="F:hydrolase activity"/>
    <property type="evidence" value="ECO:0007669"/>
    <property type="project" value="UniProtKB-KW"/>
</dbReference>
<gene>
    <name evidence="3" type="ORF">SAMN06269250_2443</name>
</gene>
<accession>A0A286FXL2</accession>
<dbReference type="EMBL" id="OCNH01000002">
    <property type="protein sequence ID" value="SOD87990.1"/>
    <property type="molecule type" value="Genomic_DNA"/>
</dbReference>